<evidence type="ECO:0000259" key="3">
    <source>
        <dbReference type="PROSITE" id="PS50893"/>
    </source>
</evidence>
<organism evidence="4 5">
    <name type="scientific">Paludibacter propionicigenes (strain DSM 17365 / JCM 13257 / WB4)</name>
    <dbReference type="NCBI Taxonomy" id="694427"/>
    <lineage>
        <taxon>Bacteria</taxon>
        <taxon>Pseudomonadati</taxon>
        <taxon>Bacteroidota</taxon>
        <taxon>Bacteroidia</taxon>
        <taxon>Bacteroidales</taxon>
        <taxon>Paludibacteraceae</taxon>
        <taxon>Paludibacter</taxon>
    </lineage>
</organism>
<dbReference type="Proteomes" id="UP000008718">
    <property type="component" value="Chromosome"/>
</dbReference>
<gene>
    <name evidence="4" type="ordered locus">Palpr_2645</name>
</gene>
<dbReference type="PANTHER" id="PTHR43158">
    <property type="entry name" value="SKFA PEPTIDE EXPORT ATP-BINDING PROTEIN SKFE"/>
    <property type="match status" value="1"/>
</dbReference>
<evidence type="ECO:0000313" key="5">
    <source>
        <dbReference type="Proteomes" id="UP000008718"/>
    </source>
</evidence>
<dbReference type="Gene3D" id="3.40.50.300">
    <property type="entry name" value="P-loop containing nucleotide triphosphate hydrolases"/>
    <property type="match status" value="1"/>
</dbReference>
<keyword evidence="2" id="KW-0067">ATP-binding</keyword>
<accession>E4T7T2</accession>
<dbReference type="GO" id="GO:0005524">
    <property type="term" value="F:ATP binding"/>
    <property type="evidence" value="ECO:0007669"/>
    <property type="project" value="UniProtKB-KW"/>
</dbReference>
<dbReference type="SMART" id="SM00382">
    <property type="entry name" value="AAA"/>
    <property type="match status" value="1"/>
</dbReference>
<dbReference type="OrthoDB" id="9801987at2"/>
<dbReference type="InterPro" id="IPR027417">
    <property type="entry name" value="P-loop_NTPase"/>
</dbReference>
<protein>
    <submittedName>
        <fullName evidence="4">ABC transporter related protein</fullName>
    </submittedName>
</protein>
<proteinExistence type="predicted"/>
<evidence type="ECO:0000256" key="1">
    <source>
        <dbReference type="ARBA" id="ARBA00022741"/>
    </source>
</evidence>
<evidence type="ECO:0000313" key="4">
    <source>
        <dbReference type="EMBL" id="ADQ80776.1"/>
    </source>
</evidence>
<keyword evidence="5" id="KW-1185">Reference proteome</keyword>
<dbReference type="AlphaFoldDB" id="E4T7T2"/>
<dbReference type="InterPro" id="IPR003439">
    <property type="entry name" value="ABC_transporter-like_ATP-bd"/>
</dbReference>
<dbReference type="EMBL" id="CP002345">
    <property type="protein sequence ID" value="ADQ80776.1"/>
    <property type="molecule type" value="Genomic_DNA"/>
</dbReference>
<dbReference type="GO" id="GO:0016887">
    <property type="term" value="F:ATP hydrolysis activity"/>
    <property type="evidence" value="ECO:0007669"/>
    <property type="project" value="InterPro"/>
</dbReference>
<dbReference type="SUPFAM" id="SSF52540">
    <property type="entry name" value="P-loop containing nucleoside triphosphate hydrolases"/>
    <property type="match status" value="1"/>
</dbReference>
<dbReference type="PANTHER" id="PTHR43158:SF1">
    <property type="entry name" value="ABC TRANSPORTER, ATP-BINDING PROTEIN"/>
    <property type="match status" value="1"/>
</dbReference>
<dbReference type="HOGENOM" id="CLU_000604_1_2_10"/>
<dbReference type="RefSeq" id="WP_013446145.1">
    <property type="nucleotide sequence ID" value="NC_014734.1"/>
</dbReference>
<reference evidence="4 5" key="2">
    <citation type="journal article" date="2011" name="Stand. Genomic Sci.">
        <title>Complete genome sequence of Paludibacter propionicigenes type strain (WB4).</title>
        <authorList>
            <person name="Gronow S."/>
            <person name="Munk C."/>
            <person name="Lapidus A."/>
            <person name="Nolan M."/>
            <person name="Lucas S."/>
            <person name="Hammon N."/>
            <person name="Deshpande S."/>
            <person name="Cheng J.F."/>
            <person name="Tapia R."/>
            <person name="Han C."/>
            <person name="Goodwin L."/>
            <person name="Pitluck S."/>
            <person name="Liolios K."/>
            <person name="Ivanova N."/>
            <person name="Mavromatis K."/>
            <person name="Mikhailova N."/>
            <person name="Pati A."/>
            <person name="Chen A."/>
            <person name="Palaniappan K."/>
            <person name="Land M."/>
            <person name="Hauser L."/>
            <person name="Chang Y.J."/>
            <person name="Jeffries C.D."/>
            <person name="Brambilla E."/>
            <person name="Rohde M."/>
            <person name="Goker M."/>
            <person name="Detter J.C."/>
            <person name="Woyke T."/>
            <person name="Bristow J."/>
            <person name="Eisen J.A."/>
            <person name="Markowitz V."/>
            <person name="Hugenholtz P."/>
            <person name="Kyrpides N.C."/>
            <person name="Klenk H.P."/>
        </authorList>
    </citation>
    <scope>NUCLEOTIDE SEQUENCE [LARGE SCALE GENOMIC DNA]</scope>
    <source>
        <strain evidence="5">DSM 17365 / JCM 13257 / WB4</strain>
    </source>
</reference>
<feature type="domain" description="ABC transporter" evidence="3">
    <location>
        <begin position="5"/>
        <end position="222"/>
    </location>
</feature>
<dbReference type="KEGG" id="ppn:Palpr_2645"/>
<dbReference type="eggNOG" id="COG1137">
    <property type="taxonomic scope" value="Bacteria"/>
</dbReference>
<dbReference type="InterPro" id="IPR003593">
    <property type="entry name" value="AAA+_ATPase"/>
</dbReference>
<keyword evidence="1" id="KW-0547">Nucleotide-binding</keyword>
<dbReference type="Pfam" id="PF00005">
    <property type="entry name" value="ABC_tran"/>
    <property type="match status" value="1"/>
</dbReference>
<sequence>MPNLLEIDSVVKSFYMHDVLTDIYLKCQTGDIIGMLGRNGTGKSTLMKILFGTLQADRKFIRIDGVVYDQPYKTVNEICYLPQDSFLPKHMSIEKAVKLYLDKNQVQDFMEDPILQKLDASKIAHLSGGELRYLEIKLLLNTACKFILLDEPFNGVSPILVGEIKKLILKTSEFKGIILTDHDYRNVLDVANQFCLIYDGGIKRIDDKQELVRWGYIPESRLE</sequence>
<evidence type="ECO:0000256" key="2">
    <source>
        <dbReference type="ARBA" id="ARBA00022840"/>
    </source>
</evidence>
<reference key="1">
    <citation type="submission" date="2010-11" db="EMBL/GenBank/DDBJ databases">
        <title>The complete genome of Paludibacter propionicigenes DSM 17365.</title>
        <authorList>
            <consortium name="US DOE Joint Genome Institute (JGI-PGF)"/>
            <person name="Lucas S."/>
            <person name="Copeland A."/>
            <person name="Lapidus A."/>
            <person name="Bruce D."/>
            <person name="Goodwin L."/>
            <person name="Pitluck S."/>
            <person name="Kyrpides N."/>
            <person name="Mavromatis K."/>
            <person name="Ivanova N."/>
            <person name="Munk A.C."/>
            <person name="Brettin T."/>
            <person name="Detter J.C."/>
            <person name="Han C."/>
            <person name="Tapia R."/>
            <person name="Land M."/>
            <person name="Hauser L."/>
            <person name="Markowitz V."/>
            <person name="Cheng J.-F."/>
            <person name="Hugenholtz P."/>
            <person name="Woyke T."/>
            <person name="Wu D."/>
            <person name="Gronow S."/>
            <person name="Wellnitz S."/>
            <person name="Brambilla E."/>
            <person name="Klenk H.-P."/>
            <person name="Eisen J.A."/>
        </authorList>
    </citation>
    <scope>NUCLEOTIDE SEQUENCE</scope>
    <source>
        <strain>WB4</strain>
    </source>
</reference>
<name>E4T7T2_PALPW</name>
<dbReference type="PROSITE" id="PS50893">
    <property type="entry name" value="ABC_TRANSPORTER_2"/>
    <property type="match status" value="1"/>
</dbReference>
<dbReference type="STRING" id="694427.Palpr_2645"/>